<evidence type="ECO:0000313" key="9">
    <source>
        <dbReference type="Proteomes" id="UP000009374"/>
    </source>
</evidence>
<evidence type="ECO:0000256" key="3">
    <source>
        <dbReference type="ARBA" id="ARBA00022833"/>
    </source>
</evidence>
<feature type="binding site" evidence="6">
    <location>
        <position position="96"/>
    </location>
    <ligand>
        <name>Zn(2+)</name>
        <dbReference type="ChEBI" id="CHEBI:29105"/>
    </ligand>
</feature>
<dbReference type="EC" id="4.2.1.109" evidence="6"/>
<dbReference type="GO" id="GO:0008270">
    <property type="term" value="F:zinc ion binding"/>
    <property type="evidence" value="ECO:0007669"/>
    <property type="project" value="UniProtKB-UniRule"/>
</dbReference>
<dbReference type="SUPFAM" id="SSF53639">
    <property type="entry name" value="AraD/HMP-PK domain-like"/>
    <property type="match status" value="1"/>
</dbReference>
<dbReference type="InterPro" id="IPR017714">
    <property type="entry name" value="MethylthioRu-1-P_deHdtase_MtnB"/>
</dbReference>
<comment type="similarity">
    <text evidence="6">Belongs to the aldolase class II family. MtnB subfamily.</text>
</comment>
<dbReference type="HAMAP" id="MF_01677">
    <property type="entry name" value="Salvage_MtnB"/>
    <property type="match status" value="1"/>
</dbReference>
<comment type="cofactor">
    <cofactor evidence="6">
        <name>Zn(2+)</name>
        <dbReference type="ChEBI" id="CHEBI:29105"/>
    </cofactor>
    <text evidence="6">Binds 1 zinc ion per subunit.</text>
</comment>
<dbReference type="GO" id="GO:0019509">
    <property type="term" value="P:L-methionine salvage from methylthioadenosine"/>
    <property type="evidence" value="ECO:0007669"/>
    <property type="project" value="UniProtKB-UniRule"/>
</dbReference>
<comment type="function">
    <text evidence="6">Catalyzes the dehydration of methylthioribulose-1-phosphate (MTRu-1-P) into 2,3-diketo-5-methylthiopentyl-1-phosphate (DK-MTP-1-P).</text>
</comment>
<evidence type="ECO:0000259" key="7">
    <source>
        <dbReference type="SMART" id="SM01007"/>
    </source>
</evidence>
<dbReference type="GO" id="GO:0005829">
    <property type="term" value="C:cytosol"/>
    <property type="evidence" value="ECO:0007669"/>
    <property type="project" value="TreeGrafter"/>
</dbReference>
<name>C6HX27_9BACT</name>
<keyword evidence="4 6" id="KW-0486">Methionine biosynthesis</keyword>
<dbReference type="InterPro" id="IPR050197">
    <property type="entry name" value="Aldolase_class_II_sugar_metab"/>
</dbReference>
<evidence type="ECO:0000256" key="4">
    <source>
        <dbReference type="ARBA" id="ARBA00023167"/>
    </source>
</evidence>
<evidence type="ECO:0000313" key="8">
    <source>
        <dbReference type="EMBL" id="EES52737.1"/>
    </source>
</evidence>
<organism evidence="8 9">
    <name type="scientific">Leptospirillum ferrodiazotrophum</name>
    <dbReference type="NCBI Taxonomy" id="412449"/>
    <lineage>
        <taxon>Bacteria</taxon>
        <taxon>Pseudomonadati</taxon>
        <taxon>Nitrospirota</taxon>
        <taxon>Nitrospiria</taxon>
        <taxon>Nitrospirales</taxon>
        <taxon>Nitrospiraceae</taxon>
        <taxon>Leptospirillum</taxon>
    </lineage>
</organism>
<evidence type="ECO:0000256" key="5">
    <source>
        <dbReference type="ARBA" id="ARBA00023239"/>
    </source>
</evidence>
<dbReference type="GO" id="GO:0019323">
    <property type="term" value="P:pentose catabolic process"/>
    <property type="evidence" value="ECO:0007669"/>
    <property type="project" value="TreeGrafter"/>
</dbReference>
<dbReference type="Pfam" id="PF00596">
    <property type="entry name" value="Aldolase_II"/>
    <property type="match status" value="1"/>
</dbReference>
<accession>C6HX27</accession>
<dbReference type="GO" id="GO:0046570">
    <property type="term" value="F:methylthioribulose 1-phosphate dehydratase activity"/>
    <property type="evidence" value="ECO:0007669"/>
    <property type="project" value="UniProtKB-UniRule"/>
</dbReference>
<keyword evidence="9" id="KW-1185">Reference proteome</keyword>
<dbReference type="PANTHER" id="PTHR22789">
    <property type="entry name" value="FUCULOSE PHOSPHATE ALDOLASE"/>
    <property type="match status" value="1"/>
</dbReference>
<proteinExistence type="inferred from homology"/>
<keyword evidence="5 6" id="KW-0456">Lyase</keyword>
<dbReference type="SMART" id="SM01007">
    <property type="entry name" value="Aldolase_II"/>
    <property type="match status" value="1"/>
</dbReference>
<dbReference type="UniPathway" id="UPA00904">
    <property type="reaction ID" value="UER00875"/>
</dbReference>
<protein>
    <recommendedName>
        <fullName evidence="6">Methylthioribulose-1-phosphate dehydratase</fullName>
        <shortName evidence="6">MTRu-1-P dehydratase</shortName>
        <ecNumber evidence="6">4.2.1.109</ecNumber>
    </recommendedName>
</protein>
<dbReference type="Gene3D" id="3.40.225.10">
    <property type="entry name" value="Class II aldolase/adducin N-terminal domain"/>
    <property type="match status" value="1"/>
</dbReference>
<feature type="domain" description="Class II aldolase/adducin N-terminal" evidence="7">
    <location>
        <begin position="8"/>
        <end position="195"/>
    </location>
</feature>
<evidence type="ECO:0000256" key="6">
    <source>
        <dbReference type="HAMAP-Rule" id="MF_01677"/>
    </source>
</evidence>
<dbReference type="AlphaFoldDB" id="C6HX27"/>
<keyword evidence="2 6" id="KW-0479">Metal-binding</keyword>
<feature type="binding site" evidence="6">
    <location>
        <position position="94"/>
    </location>
    <ligand>
        <name>Zn(2+)</name>
        <dbReference type="ChEBI" id="CHEBI:29105"/>
    </ligand>
</feature>
<keyword evidence="3 6" id="KW-0862">Zinc</keyword>
<dbReference type="InterPro" id="IPR001303">
    <property type="entry name" value="Aldolase_II/adducin_N"/>
</dbReference>
<dbReference type="GO" id="GO:0016832">
    <property type="term" value="F:aldehyde-lyase activity"/>
    <property type="evidence" value="ECO:0007669"/>
    <property type="project" value="TreeGrafter"/>
</dbReference>
<evidence type="ECO:0000256" key="2">
    <source>
        <dbReference type="ARBA" id="ARBA00022723"/>
    </source>
</evidence>
<dbReference type="Proteomes" id="UP000009374">
    <property type="component" value="Unassembled WGS sequence"/>
</dbReference>
<dbReference type="PANTHER" id="PTHR22789:SF0">
    <property type="entry name" value="3-OXO-TETRONATE 4-PHOSPHATE DECARBOXYLASE-RELATED"/>
    <property type="match status" value="1"/>
</dbReference>
<dbReference type="NCBIfam" id="TIGR03328">
    <property type="entry name" value="salvage_mtnB"/>
    <property type="match status" value="1"/>
</dbReference>
<gene>
    <name evidence="6" type="primary">mtnB</name>
    <name evidence="8" type="ORF">UBAL3_92050109</name>
</gene>
<sequence>MTMTEQKIALASLSRHLYRKGWMEGTGGNLSLRSAGRILITPSGANKGRIRGEDILELDGEGAPLDGGNRKPSAETAIHRVLYTLFPQAGAVIHVHTPEAILASLRGKTALPLPPLEVIKGMGFPLPEEAPPIPIFDNDPSVDRIARDIENRLRNTPAPLPVLLIRHHGTTVWGNTLDDALRHIELAEFCFRVILSLPYPSPAPDT</sequence>
<comment type="catalytic activity">
    <reaction evidence="6">
        <text>5-(methylsulfanyl)-D-ribulose 1-phosphate = 5-methylsulfanyl-2,3-dioxopentyl phosphate + H2O</text>
        <dbReference type="Rhea" id="RHEA:15549"/>
        <dbReference type="ChEBI" id="CHEBI:15377"/>
        <dbReference type="ChEBI" id="CHEBI:58548"/>
        <dbReference type="ChEBI" id="CHEBI:58828"/>
        <dbReference type="EC" id="4.2.1.109"/>
    </reaction>
</comment>
<dbReference type="InterPro" id="IPR036409">
    <property type="entry name" value="Aldolase_II/adducin_N_sf"/>
</dbReference>
<keyword evidence="1 6" id="KW-0028">Amino-acid biosynthesis</keyword>
<dbReference type="EMBL" id="GG693873">
    <property type="protein sequence ID" value="EES52737.1"/>
    <property type="molecule type" value="Genomic_DNA"/>
</dbReference>
<evidence type="ECO:0000256" key="1">
    <source>
        <dbReference type="ARBA" id="ARBA00022605"/>
    </source>
</evidence>
<reference evidence="8 9" key="1">
    <citation type="journal article" date="2009" name="Appl. Environ. Microbiol.">
        <title>Community genomic and proteomic analyses of chemoautotrophic iron-oxidizing "Leptospirillum rubarum" (Group II) and "Leptospirillum ferrodiazotrophum" (Group III) bacteria in acid mine drainage biofilms.</title>
        <authorList>
            <person name="Goltsman D.S."/>
            <person name="Denef V.J."/>
            <person name="Singer S.W."/>
            <person name="VerBerkmoes N.C."/>
            <person name="Lefsrud M."/>
            <person name="Mueller R.S."/>
            <person name="Dick G.J."/>
            <person name="Sun C.L."/>
            <person name="Wheeler K.E."/>
            <person name="Zemla A."/>
            <person name="Baker B.J."/>
            <person name="Hauser L."/>
            <person name="Land M."/>
            <person name="Shah M.B."/>
            <person name="Thelen M.P."/>
            <person name="Hettich R.L."/>
            <person name="Banfield J.F."/>
        </authorList>
    </citation>
    <scope>NUCLEOTIDE SEQUENCE [LARGE SCALE GENOMIC DNA]</scope>
</reference>
<comment type="pathway">
    <text evidence="6">Amino-acid biosynthesis; L-methionine biosynthesis via salvage pathway; L-methionine from S-methyl-5-thio-alpha-D-ribose 1-phosphate: step 2/6.</text>
</comment>